<feature type="domain" description="Phage tail collar" evidence="1">
    <location>
        <begin position="7"/>
        <end position="61"/>
    </location>
</feature>
<dbReference type="RefSeq" id="WP_072885224.1">
    <property type="nucleotide sequence ID" value="NZ_FQVO01000009.1"/>
</dbReference>
<dbReference type="Gene3D" id="3.90.1340.10">
    <property type="entry name" value="Phage tail collar domain"/>
    <property type="match status" value="1"/>
</dbReference>
<dbReference type="AlphaFoldDB" id="A0A1M4ZA41"/>
<dbReference type="STRING" id="1302685.SAMN05444408_109185"/>
<proteinExistence type="predicted"/>
<protein>
    <submittedName>
        <fullName evidence="2">Microcystin-dependent protein</fullName>
    </submittedName>
</protein>
<dbReference type="EMBL" id="FQVO01000009">
    <property type="protein sequence ID" value="SHF14667.1"/>
    <property type="molecule type" value="Genomic_DNA"/>
</dbReference>
<sequence length="180" mass="19018">MEGTMSEIRMFAGNFAPKYWAFCQGQTISINTNQALFALLGTMYGGNGTTTFMLPNFAGRTAMGTGTGAGTKVFQLGMMAGTETVTCDIQHMPMHTHTAGSETVSIKTFSDEGNTGSPAGSTLASLQGLYSSEQPDSTMKAIPNAFALSVSGAGQPMSIRQPYLGINYIICMYGIFPSRS</sequence>
<evidence type="ECO:0000313" key="2">
    <source>
        <dbReference type="EMBL" id="SHF14667.1"/>
    </source>
</evidence>
<dbReference type="Proteomes" id="UP000184236">
    <property type="component" value="Unassembled WGS sequence"/>
</dbReference>
<evidence type="ECO:0000259" key="1">
    <source>
        <dbReference type="Pfam" id="PF07484"/>
    </source>
</evidence>
<dbReference type="SUPFAM" id="SSF88874">
    <property type="entry name" value="Receptor-binding domain of short tail fibre protein gp12"/>
    <property type="match status" value="1"/>
</dbReference>
<keyword evidence="3" id="KW-1185">Reference proteome</keyword>
<organism evidence="2 3">
    <name type="scientific">Chryseobacterium takakiae</name>
    <dbReference type="NCBI Taxonomy" id="1302685"/>
    <lineage>
        <taxon>Bacteria</taxon>
        <taxon>Pseudomonadati</taxon>
        <taxon>Bacteroidota</taxon>
        <taxon>Flavobacteriia</taxon>
        <taxon>Flavobacteriales</taxon>
        <taxon>Weeksellaceae</taxon>
        <taxon>Chryseobacterium group</taxon>
        <taxon>Chryseobacterium</taxon>
    </lineage>
</organism>
<accession>A0A1M4ZA41</accession>
<dbReference type="InterPro" id="IPR037053">
    <property type="entry name" value="Phage_tail_collar_dom_sf"/>
</dbReference>
<evidence type="ECO:0000313" key="3">
    <source>
        <dbReference type="Proteomes" id="UP000184236"/>
    </source>
</evidence>
<gene>
    <name evidence="2" type="ORF">SAMN05444408_109185</name>
</gene>
<reference evidence="3" key="1">
    <citation type="submission" date="2016-11" db="EMBL/GenBank/DDBJ databases">
        <authorList>
            <person name="Varghese N."/>
            <person name="Submissions S."/>
        </authorList>
    </citation>
    <scope>NUCLEOTIDE SEQUENCE [LARGE SCALE GENOMIC DNA]</scope>
    <source>
        <strain evidence="3">DSM 26898</strain>
    </source>
</reference>
<dbReference type="Pfam" id="PF07484">
    <property type="entry name" value="Collar"/>
    <property type="match status" value="1"/>
</dbReference>
<name>A0A1M4ZA41_9FLAO</name>
<dbReference type="OrthoDB" id="9810174at2"/>
<dbReference type="InterPro" id="IPR011083">
    <property type="entry name" value="Phage_tail_collar_dom"/>
</dbReference>